<dbReference type="RefSeq" id="WP_067183033.1">
    <property type="nucleotide sequence ID" value="NZ_CP012199.1"/>
</dbReference>
<dbReference type="Gene3D" id="1.20.5.3310">
    <property type="match status" value="1"/>
</dbReference>
<evidence type="ECO:0000256" key="5">
    <source>
        <dbReference type="ARBA" id="ARBA00022927"/>
    </source>
</evidence>
<name>A0AA86GMT0_9SPHN</name>
<keyword evidence="5 9" id="KW-0653">Protein transport</keyword>
<evidence type="ECO:0000256" key="10">
    <source>
        <dbReference type="SAM" id="MobiDB-lite"/>
    </source>
</evidence>
<dbReference type="GO" id="GO:0043953">
    <property type="term" value="P:protein transport by the Tat complex"/>
    <property type="evidence" value="ECO:0007669"/>
    <property type="project" value="UniProtKB-UniRule"/>
</dbReference>
<evidence type="ECO:0000256" key="9">
    <source>
        <dbReference type="HAMAP-Rule" id="MF_00237"/>
    </source>
</evidence>
<feature type="transmembrane region" description="Helical" evidence="11">
    <location>
        <begin position="6"/>
        <end position="25"/>
    </location>
</feature>
<keyword evidence="2 9" id="KW-0813">Transport</keyword>
<dbReference type="PANTHER" id="PTHR33162">
    <property type="entry name" value="SEC-INDEPENDENT PROTEIN TRANSLOCASE PROTEIN TATA, CHLOROPLASTIC"/>
    <property type="match status" value="1"/>
</dbReference>
<keyword evidence="7 9" id="KW-0811">Translocation</keyword>
<comment type="subunit">
    <text evidence="9">The Tat system comprises two distinct complexes: a TatABC complex, containing multiple copies of TatA, TatB and TatC subunits, and a separate TatA complex, containing only TatA subunits. Substrates initially bind to the TatABC complex, which probably triggers association of the separate TatA complex to form the active translocon.</text>
</comment>
<evidence type="ECO:0000256" key="11">
    <source>
        <dbReference type="SAM" id="Phobius"/>
    </source>
</evidence>
<protein>
    <recommendedName>
        <fullName evidence="9">Sec-independent protein translocase protein TatB</fullName>
    </recommendedName>
</protein>
<dbReference type="Proteomes" id="UP000058599">
    <property type="component" value="Chromosome"/>
</dbReference>
<comment type="similarity">
    <text evidence="9">Belongs to the TatB family.</text>
</comment>
<evidence type="ECO:0000313" key="13">
    <source>
        <dbReference type="Proteomes" id="UP000058599"/>
    </source>
</evidence>
<evidence type="ECO:0000256" key="2">
    <source>
        <dbReference type="ARBA" id="ARBA00022448"/>
    </source>
</evidence>
<reference evidence="12 13" key="1">
    <citation type="journal article" date="2016" name="BMC Genomics">
        <title>Genomic analysis of the nitrate-respiring Sphingopyxis granuli (formerly Sphingomonas macrogoltabida) strain TFA.</title>
        <authorList>
            <person name="Garcia-Romero I."/>
            <person name="Perez-Pulido A.J."/>
            <person name="Gonzalez-Flores Y.E."/>
            <person name="Reyes-Ramirez F."/>
            <person name="Santero E."/>
            <person name="Floriano B."/>
        </authorList>
    </citation>
    <scope>NUCLEOTIDE SEQUENCE [LARGE SCALE GENOMIC DNA]</scope>
    <source>
        <strain evidence="12 13">TFA</strain>
    </source>
</reference>
<dbReference type="GO" id="GO:0033281">
    <property type="term" value="C:TAT protein transport complex"/>
    <property type="evidence" value="ECO:0007669"/>
    <property type="project" value="UniProtKB-UniRule"/>
</dbReference>
<feature type="compositionally biased region" description="Low complexity" evidence="10">
    <location>
        <begin position="104"/>
        <end position="117"/>
    </location>
</feature>
<dbReference type="EMBL" id="CP012199">
    <property type="protein sequence ID" value="AMG74297.1"/>
    <property type="molecule type" value="Genomic_DNA"/>
</dbReference>
<evidence type="ECO:0000313" key="12">
    <source>
        <dbReference type="EMBL" id="AMG74297.1"/>
    </source>
</evidence>
<comment type="subcellular location">
    <subcellularLocation>
        <location evidence="9">Cell membrane</location>
        <topology evidence="9">Single-pass membrane protein</topology>
    </subcellularLocation>
    <subcellularLocation>
        <location evidence="1">Membrane</location>
        <topology evidence="1">Single-pass membrane protein</topology>
    </subcellularLocation>
</comment>
<dbReference type="Pfam" id="PF02416">
    <property type="entry name" value="TatA_B_E"/>
    <property type="match status" value="1"/>
</dbReference>
<evidence type="ECO:0000256" key="7">
    <source>
        <dbReference type="ARBA" id="ARBA00023010"/>
    </source>
</evidence>
<dbReference type="PRINTS" id="PR01506">
    <property type="entry name" value="TATBPROTEIN"/>
</dbReference>
<dbReference type="HAMAP" id="MF_00237">
    <property type="entry name" value="TatB"/>
    <property type="match status" value="1"/>
</dbReference>
<dbReference type="GO" id="GO:0008320">
    <property type="term" value="F:protein transmembrane transporter activity"/>
    <property type="evidence" value="ECO:0007669"/>
    <property type="project" value="UniProtKB-UniRule"/>
</dbReference>
<dbReference type="NCBIfam" id="TIGR01410">
    <property type="entry name" value="tatB"/>
    <property type="match status" value="1"/>
</dbReference>
<evidence type="ECO:0000256" key="3">
    <source>
        <dbReference type="ARBA" id="ARBA00022475"/>
    </source>
</evidence>
<dbReference type="InterPro" id="IPR018448">
    <property type="entry name" value="TatB"/>
</dbReference>
<evidence type="ECO:0000256" key="6">
    <source>
        <dbReference type="ARBA" id="ARBA00022989"/>
    </source>
</evidence>
<evidence type="ECO:0000256" key="4">
    <source>
        <dbReference type="ARBA" id="ARBA00022692"/>
    </source>
</evidence>
<proteinExistence type="inferred from homology"/>
<dbReference type="AlphaFoldDB" id="A0AA86GMT0"/>
<dbReference type="KEGG" id="sgi:SGRAN_1920"/>
<dbReference type="PANTHER" id="PTHR33162:SF1">
    <property type="entry name" value="SEC-INDEPENDENT PROTEIN TRANSLOCASE PROTEIN TATA, CHLOROPLASTIC"/>
    <property type="match status" value="1"/>
</dbReference>
<organism evidence="12 13">
    <name type="scientific">Sphingopyxis granuli</name>
    <dbReference type="NCBI Taxonomy" id="267128"/>
    <lineage>
        <taxon>Bacteria</taxon>
        <taxon>Pseudomonadati</taxon>
        <taxon>Pseudomonadota</taxon>
        <taxon>Alphaproteobacteria</taxon>
        <taxon>Sphingomonadales</taxon>
        <taxon>Sphingomonadaceae</taxon>
        <taxon>Sphingopyxis</taxon>
    </lineage>
</organism>
<keyword evidence="3 9" id="KW-1003">Cell membrane</keyword>
<keyword evidence="13" id="KW-1185">Reference proteome</keyword>
<keyword evidence="4 9" id="KW-0812">Transmembrane</keyword>
<keyword evidence="8 9" id="KW-0472">Membrane</keyword>
<feature type="compositionally biased region" description="Low complexity" evidence="10">
    <location>
        <begin position="85"/>
        <end position="96"/>
    </location>
</feature>
<gene>
    <name evidence="9 12" type="primary">tatB</name>
    <name evidence="12" type="ORF">SGRAN_1920</name>
</gene>
<comment type="function">
    <text evidence="9">Part of the twin-arginine translocation (Tat) system that transports large folded proteins containing a characteristic twin-arginine motif in their signal peptide across membranes. Together with TatC, TatB is part of a receptor directly interacting with Tat signal peptides. TatB may form an oligomeric binding site that transiently accommodates folded Tat precursor proteins before their translocation.</text>
</comment>
<feature type="region of interest" description="Disordered" evidence="10">
    <location>
        <begin position="78"/>
        <end position="146"/>
    </location>
</feature>
<dbReference type="InterPro" id="IPR003369">
    <property type="entry name" value="TatA/B/E"/>
</dbReference>
<evidence type="ECO:0000256" key="8">
    <source>
        <dbReference type="ARBA" id="ARBA00023136"/>
    </source>
</evidence>
<evidence type="ECO:0000256" key="1">
    <source>
        <dbReference type="ARBA" id="ARBA00004167"/>
    </source>
</evidence>
<keyword evidence="6 9" id="KW-1133">Transmembrane helix</keyword>
<accession>A0AA86GMT0</accession>
<sequence length="146" mass="15735">MFDVAPTELLLVVVVALVVIGPKDLPKAMRFVGKWVGKARGMARHFRAGLDTMMREAELEELEKQWRAQNEAIMREFPNIDGVDAPTMLPATTLPPEAKRDDAGAGPDSPGPDSSAPENPDHAAATTKPETPRETHEVPPPGGPLP</sequence>